<dbReference type="AlphaFoldDB" id="A0A2H0KNN6"/>
<accession>A0A2H0KNN6</accession>
<organism evidence="2 3">
    <name type="scientific">Candidatus Roizmanbacteria bacterium CG11_big_fil_rev_8_21_14_0_20_35_14</name>
    <dbReference type="NCBI Taxonomy" id="1974855"/>
    <lineage>
        <taxon>Bacteria</taxon>
        <taxon>Candidatus Roizmaniibacteriota</taxon>
    </lineage>
</organism>
<feature type="compositionally biased region" description="Polar residues" evidence="1">
    <location>
        <begin position="1"/>
        <end position="18"/>
    </location>
</feature>
<name>A0A2H0KNN6_9BACT</name>
<evidence type="ECO:0000256" key="1">
    <source>
        <dbReference type="SAM" id="MobiDB-lite"/>
    </source>
</evidence>
<feature type="region of interest" description="Disordered" evidence="1">
    <location>
        <begin position="1"/>
        <end position="28"/>
    </location>
</feature>
<proteinExistence type="predicted"/>
<sequence>MSDASTSVATAERSQVPPQLNLEAKPTKGISPEVRQFSEMAEVAINDGNKRTEALAGIAGWGIMGRVNGQLQEMHDQVISLFNNQKITQEKTTDLLQKIGGIGTQAQENIIPFLKNLDEAVRQEGKSGELDSFIKDLNYHYLKYDIKRLEGSDDPNAKLELEELKSDLTKAEKDRGEKKPEDDEVVKFALTIRGEKGLPEKFKDSPLEAIDDFFQHQLKDIVRSEKTRAQMAQRLGVEPDDLTNLLAVYEQGRQMERAMNEVGNEIKNEVGNEIKNEVGNEINPDSKKKLKKALTTTGGILGLLMALQMWMAMKKESSSGGQQMG</sequence>
<dbReference type="Proteomes" id="UP000229570">
    <property type="component" value="Unassembled WGS sequence"/>
</dbReference>
<comment type="caution">
    <text evidence="2">The sequence shown here is derived from an EMBL/GenBank/DDBJ whole genome shotgun (WGS) entry which is preliminary data.</text>
</comment>
<evidence type="ECO:0000313" key="2">
    <source>
        <dbReference type="EMBL" id="PIQ72133.1"/>
    </source>
</evidence>
<gene>
    <name evidence="2" type="ORF">COV86_04645</name>
</gene>
<evidence type="ECO:0000313" key="3">
    <source>
        <dbReference type="Proteomes" id="UP000229570"/>
    </source>
</evidence>
<dbReference type="EMBL" id="PCVL01000072">
    <property type="protein sequence ID" value="PIQ72133.1"/>
    <property type="molecule type" value="Genomic_DNA"/>
</dbReference>
<reference evidence="2 3" key="1">
    <citation type="submission" date="2017-09" db="EMBL/GenBank/DDBJ databases">
        <title>Depth-based differentiation of microbial function through sediment-hosted aquifers and enrichment of novel symbionts in the deep terrestrial subsurface.</title>
        <authorList>
            <person name="Probst A.J."/>
            <person name="Ladd B."/>
            <person name="Jarett J.K."/>
            <person name="Geller-Mcgrath D.E."/>
            <person name="Sieber C.M."/>
            <person name="Emerson J.B."/>
            <person name="Anantharaman K."/>
            <person name="Thomas B.C."/>
            <person name="Malmstrom R."/>
            <person name="Stieglmeier M."/>
            <person name="Klingl A."/>
            <person name="Woyke T."/>
            <person name="Ryan C.M."/>
            <person name="Banfield J.F."/>
        </authorList>
    </citation>
    <scope>NUCLEOTIDE SEQUENCE [LARGE SCALE GENOMIC DNA]</scope>
    <source>
        <strain evidence="2">CG11_big_fil_rev_8_21_14_0_20_35_14</strain>
    </source>
</reference>
<protein>
    <submittedName>
        <fullName evidence="2">Uncharacterized protein</fullName>
    </submittedName>
</protein>